<name>S9QC54_CYSF2</name>
<evidence type="ECO:0000313" key="5">
    <source>
        <dbReference type="Proteomes" id="UP000011682"/>
    </source>
</evidence>
<organism evidence="4 5">
    <name type="scientific">Cystobacter fuscus (strain ATCC 25194 / DSM 2262 / NBRC 100088 / M29)</name>
    <dbReference type="NCBI Taxonomy" id="1242864"/>
    <lineage>
        <taxon>Bacteria</taxon>
        <taxon>Pseudomonadati</taxon>
        <taxon>Myxococcota</taxon>
        <taxon>Myxococcia</taxon>
        <taxon>Myxococcales</taxon>
        <taxon>Cystobacterineae</taxon>
        <taxon>Archangiaceae</taxon>
        <taxon>Cystobacter</taxon>
    </lineage>
</organism>
<dbReference type="GO" id="GO:0031956">
    <property type="term" value="F:medium-chain fatty acid-CoA ligase activity"/>
    <property type="evidence" value="ECO:0007669"/>
    <property type="project" value="TreeGrafter"/>
</dbReference>
<feature type="domain" description="AMP-dependent synthetase/ligase" evidence="3">
    <location>
        <begin position="75"/>
        <end position="285"/>
    </location>
</feature>
<reference evidence="4" key="1">
    <citation type="submission" date="2013-05" db="EMBL/GenBank/DDBJ databases">
        <title>Genome assembly of Cystobacter fuscus DSM 2262.</title>
        <authorList>
            <person name="Sharma G."/>
            <person name="Khatri I."/>
            <person name="Kaur C."/>
            <person name="Mayilraj S."/>
            <person name="Subramanian S."/>
        </authorList>
    </citation>
    <scope>NUCLEOTIDE SEQUENCE [LARGE SCALE GENOMIC DNA]</scope>
    <source>
        <strain evidence="4">DSM 2262</strain>
    </source>
</reference>
<evidence type="ECO:0000313" key="4">
    <source>
        <dbReference type="EMBL" id="EPX58919.1"/>
    </source>
</evidence>
<evidence type="ECO:0000256" key="1">
    <source>
        <dbReference type="ARBA" id="ARBA00006432"/>
    </source>
</evidence>
<dbReference type="EMBL" id="ANAH02000021">
    <property type="protein sequence ID" value="EPX58919.1"/>
    <property type="molecule type" value="Genomic_DNA"/>
</dbReference>
<evidence type="ECO:0000256" key="2">
    <source>
        <dbReference type="ARBA" id="ARBA00022598"/>
    </source>
</evidence>
<proteinExistence type="inferred from homology"/>
<keyword evidence="2 4" id="KW-0436">Ligase</keyword>
<dbReference type="InterPro" id="IPR000873">
    <property type="entry name" value="AMP-dep_synth/lig_dom"/>
</dbReference>
<gene>
    <name evidence="4" type="ORF">D187_003634</name>
</gene>
<comment type="similarity">
    <text evidence="1">Belongs to the ATP-dependent AMP-binding enzyme family.</text>
</comment>
<dbReference type="Gene3D" id="3.40.50.12780">
    <property type="entry name" value="N-terminal domain of ligase-like"/>
    <property type="match status" value="1"/>
</dbReference>
<comment type="caution">
    <text evidence="4">The sequence shown here is derived from an EMBL/GenBank/DDBJ whole genome shotgun (WGS) entry which is preliminary data.</text>
</comment>
<accession>S9QC54</accession>
<dbReference type="RefSeq" id="WP_002631592.1">
    <property type="nucleotide sequence ID" value="NZ_ANAH02000021.1"/>
</dbReference>
<dbReference type="eggNOG" id="COG0318">
    <property type="taxonomic scope" value="Bacteria"/>
</dbReference>
<dbReference type="SUPFAM" id="SSF56801">
    <property type="entry name" value="Acetyl-CoA synthetase-like"/>
    <property type="match status" value="1"/>
</dbReference>
<dbReference type="InterPro" id="IPR042099">
    <property type="entry name" value="ANL_N_sf"/>
</dbReference>
<keyword evidence="5" id="KW-1185">Reference proteome</keyword>
<dbReference type="Pfam" id="PF00501">
    <property type="entry name" value="AMP-binding"/>
    <property type="match status" value="1"/>
</dbReference>
<dbReference type="Proteomes" id="UP000011682">
    <property type="component" value="Unassembled WGS sequence"/>
</dbReference>
<sequence length="596" mass="64353">MSNHLIDHLPAGARVVVRLPNGPGLAKALLGCFDRELVAVPLHPRSTDTAVRGIVDRVAASAVLDEHGLHDTGHPAAHPDAEGLAFLMFTSGSTGPQKGVMLSRKAVLGNAAKTAVLHGLTPDRPHGTCLPLYHCNALVMSLLGTHLTGAPLVLHNGADPAGYFAALRAARARTASIVPALLADLLDVSPEWPEDLEYLITAAAPLTSDLARRFHDRYGPRLRQGYGLTEAMNFSFTTPLLDEAAFTRQYLDQHPPVGVALPETELRLVDGEVWVRTPDMMRGYWQDPAATAAALTEDGWLRTGDLGELREGLLVLRGRAGERINRGGEKYHPLDVERTWREAGLGGQFAAVAVAEPTLGHEIGLVATDQQVEAVRAVCENSPLRPASVQFGGFQATSTGKPQRKAMGRSLVALRYAPARYERLLRYASATAHDLLRSGVDDAGLRALAGHVDEPAREGEDAVFEALEFMRAHWHRRADPELAEAKARWREQLSTEWPLAGYAELAERLREAHPGAVVSSHLPTSTTPDGCPWALGPLLSFLDYPTQEPGGRWHGLARLREAGFAVVGCALLRAGRHDLGGVLWAHTPTIGNRDNA</sequence>
<dbReference type="PANTHER" id="PTHR43201:SF5">
    <property type="entry name" value="MEDIUM-CHAIN ACYL-COA LIGASE ACSF2, MITOCHONDRIAL"/>
    <property type="match status" value="1"/>
</dbReference>
<dbReference type="AlphaFoldDB" id="S9QC54"/>
<dbReference type="CDD" id="cd04433">
    <property type="entry name" value="AFD_class_I"/>
    <property type="match status" value="1"/>
</dbReference>
<dbReference type="PANTHER" id="PTHR43201">
    <property type="entry name" value="ACYL-COA SYNTHETASE"/>
    <property type="match status" value="1"/>
</dbReference>
<protein>
    <submittedName>
        <fullName evidence="4">Long-chain-fatty-acid--CoA ligase</fullName>
    </submittedName>
</protein>
<dbReference type="GO" id="GO:0006631">
    <property type="term" value="P:fatty acid metabolic process"/>
    <property type="evidence" value="ECO:0007669"/>
    <property type="project" value="TreeGrafter"/>
</dbReference>
<dbReference type="OrthoDB" id="3664166at2"/>
<evidence type="ECO:0000259" key="3">
    <source>
        <dbReference type="Pfam" id="PF00501"/>
    </source>
</evidence>